<sequence>MSEDKSLSMIISEINRTLRSFGKEAVQEIKMMNKDGQVIGQIRYGYRPQYVFDAVNAILLPENWKHEVMSKEIFNQQAVVEVKLFIRIAGEWLCKGSQMGQMHIVKDNVGDAYKGAITDALQKCFSLLSIGTDAYRGLLESLYKGFSGSKSSTKQPVSVGSLPATSTVANATLQQQGKPTSVEPILPQITGVQFRLVDDRLIATGKVYEKKEMLKAAGFQWDGTSKNWFKDAAAATP</sequence>
<evidence type="ECO:0000313" key="1">
    <source>
        <dbReference type="EMBL" id="SHO52323.1"/>
    </source>
</evidence>
<dbReference type="Proteomes" id="UP000184603">
    <property type="component" value="Unassembled WGS sequence"/>
</dbReference>
<evidence type="ECO:0008006" key="3">
    <source>
        <dbReference type="Google" id="ProtNLM"/>
    </source>
</evidence>
<name>A0A1M7YI93_9BACT</name>
<protein>
    <recommendedName>
        <fullName evidence="3">Rad52/22 family double-strand break repair protein</fullName>
    </recommendedName>
</protein>
<dbReference type="STRING" id="1121416.SAMN02745220_04516"/>
<keyword evidence="2" id="KW-1185">Reference proteome</keyword>
<evidence type="ECO:0000313" key="2">
    <source>
        <dbReference type="Proteomes" id="UP000184603"/>
    </source>
</evidence>
<gene>
    <name evidence="1" type="ORF">SAMN02745220_04516</name>
</gene>
<dbReference type="EMBL" id="FRFE01000034">
    <property type="protein sequence ID" value="SHO52323.1"/>
    <property type="molecule type" value="Genomic_DNA"/>
</dbReference>
<accession>A0A1M7YI93</accession>
<proteinExistence type="predicted"/>
<reference evidence="1 2" key="1">
    <citation type="submission" date="2016-12" db="EMBL/GenBank/DDBJ databases">
        <authorList>
            <person name="Song W.-J."/>
            <person name="Kurnit D.M."/>
        </authorList>
    </citation>
    <scope>NUCLEOTIDE SEQUENCE [LARGE SCALE GENOMIC DNA]</scope>
    <source>
        <strain evidence="1 2">DSM 18488</strain>
    </source>
</reference>
<dbReference type="AlphaFoldDB" id="A0A1M7YI93"/>
<organism evidence="1 2">
    <name type="scientific">Desulfopila aestuarii DSM 18488</name>
    <dbReference type="NCBI Taxonomy" id="1121416"/>
    <lineage>
        <taxon>Bacteria</taxon>
        <taxon>Pseudomonadati</taxon>
        <taxon>Thermodesulfobacteriota</taxon>
        <taxon>Desulfobulbia</taxon>
        <taxon>Desulfobulbales</taxon>
        <taxon>Desulfocapsaceae</taxon>
        <taxon>Desulfopila</taxon>
    </lineage>
</organism>